<dbReference type="AlphaFoldDB" id="A0A2S9Q8X3"/>
<keyword evidence="6 9" id="KW-1133">Transmembrane helix</keyword>
<dbReference type="CDD" id="cd06582">
    <property type="entry name" value="TM_PBP1_LivH_like"/>
    <property type="match status" value="1"/>
</dbReference>
<accession>A0A2S9Q8X3</accession>
<evidence type="ECO:0000256" key="6">
    <source>
        <dbReference type="ARBA" id="ARBA00022989"/>
    </source>
</evidence>
<evidence type="ECO:0000256" key="1">
    <source>
        <dbReference type="ARBA" id="ARBA00004651"/>
    </source>
</evidence>
<dbReference type="Proteomes" id="UP000237682">
    <property type="component" value="Unassembled WGS sequence"/>
</dbReference>
<evidence type="ECO:0000256" key="8">
    <source>
        <dbReference type="ARBA" id="ARBA00037998"/>
    </source>
</evidence>
<organism evidence="10 11">
    <name type="scientific">Labrys okinawensis</name>
    <dbReference type="NCBI Taxonomy" id="346911"/>
    <lineage>
        <taxon>Bacteria</taxon>
        <taxon>Pseudomonadati</taxon>
        <taxon>Pseudomonadota</taxon>
        <taxon>Alphaproteobacteria</taxon>
        <taxon>Hyphomicrobiales</taxon>
        <taxon>Xanthobacteraceae</taxon>
        <taxon>Labrys</taxon>
    </lineage>
</organism>
<reference evidence="10 11" key="1">
    <citation type="submission" date="2018-02" db="EMBL/GenBank/DDBJ databases">
        <title>Whole genome sequencing of endophytic bacterium.</title>
        <authorList>
            <person name="Eedara R."/>
            <person name="Podile A.R."/>
        </authorList>
    </citation>
    <scope>NUCLEOTIDE SEQUENCE [LARGE SCALE GENOMIC DNA]</scope>
    <source>
        <strain evidence="10 11">RP1T</strain>
    </source>
</reference>
<dbReference type="GO" id="GO:0005886">
    <property type="term" value="C:plasma membrane"/>
    <property type="evidence" value="ECO:0007669"/>
    <property type="project" value="UniProtKB-SubCell"/>
</dbReference>
<dbReference type="PANTHER" id="PTHR11795">
    <property type="entry name" value="BRANCHED-CHAIN AMINO ACID TRANSPORT SYSTEM PERMEASE PROTEIN LIVH"/>
    <property type="match status" value="1"/>
</dbReference>
<dbReference type="InterPro" id="IPR001851">
    <property type="entry name" value="ABC_transp_permease"/>
</dbReference>
<feature type="transmembrane region" description="Helical" evidence="9">
    <location>
        <begin position="199"/>
        <end position="219"/>
    </location>
</feature>
<feature type="transmembrane region" description="Helical" evidence="9">
    <location>
        <begin position="231"/>
        <end position="262"/>
    </location>
</feature>
<evidence type="ECO:0000256" key="3">
    <source>
        <dbReference type="ARBA" id="ARBA00022475"/>
    </source>
</evidence>
<evidence type="ECO:0000313" key="11">
    <source>
        <dbReference type="Proteomes" id="UP000237682"/>
    </source>
</evidence>
<sequence>MDALLAQYLLNWLVLASIYALVALGFSLLFGVLNVIHFSHGDVSITAPFVALALIQILTGGVLGFDTVPAVVIACLIAIAFVGLLGVLLDWLVIRRFRNAPAMMALVATVALGTVVRELIRSFYPQGSNPKPFPALVTGEVSLFGLIVPGFSLTVIVLCIAMVAALFALMRHTPLGMRIRAVAEDRNTARLMAINPSRMFAATFLLASAVGAIGGLFYASHAGVVRFDFGIQLGLIGFSAAVIGGLGSMQGAILGSLLIAGIEMLAQALLADGASYRLVCIFVLVICVLVFKPSGLLGKPVFEKV</sequence>
<protein>
    <submittedName>
        <fullName evidence="10">Branched-chain amino acid ABC transporter permease</fullName>
    </submittedName>
</protein>
<keyword evidence="11" id="KW-1185">Reference proteome</keyword>
<dbReference type="Pfam" id="PF02653">
    <property type="entry name" value="BPD_transp_2"/>
    <property type="match status" value="1"/>
</dbReference>
<keyword evidence="4 9" id="KW-0812">Transmembrane</keyword>
<keyword evidence="2" id="KW-0813">Transport</keyword>
<dbReference type="InterPro" id="IPR052157">
    <property type="entry name" value="BCAA_transport_permease"/>
</dbReference>
<comment type="similarity">
    <text evidence="8">Belongs to the binding-protein-dependent transport system permease family. LivHM subfamily.</text>
</comment>
<evidence type="ECO:0000256" key="2">
    <source>
        <dbReference type="ARBA" id="ARBA00022448"/>
    </source>
</evidence>
<evidence type="ECO:0000313" key="10">
    <source>
        <dbReference type="EMBL" id="PRH85799.1"/>
    </source>
</evidence>
<dbReference type="GO" id="GO:0022857">
    <property type="term" value="F:transmembrane transporter activity"/>
    <property type="evidence" value="ECO:0007669"/>
    <property type="project" value="InterPro"/>
</dbReference>
<dbReference type="OrthoDB" id="9807115at2"/>
<feature type="transmembrane region" description="Helical" evidence="9">
    <location>
        <begin position="144"/>
        <end position="170"/>
    </location>
</feature>
<keyword evidence="7 9" id="KW-0472">Membrane</keyword>
<feature type="transmembrane region" description="Helical" evidence="9">
    <location>
        <begin position="45"/>
        <end position="65"/>
    </location>
</feature>
<evidence type="ECO:0000256" key="9">
    <source>
        <dbReference type="SAM" id="Phobius"/>
    </source>
</evidence>
<name>A0A2S9Q8X3_9HYPH</name>
<dbReference type="PANTHER" id="PTHR11795:SF450">
    <property type="entry name" value="ABC TRANSPORTER PERMEASE PROTEIN"/>
    <property type="match status" value="1"/>
</dbReference>
<keyword evidence="3" id="KW-1003">Cell membrane</keyword>
<feature type="transmembrane region" description="Helical" evidence="9">
    <location>
        <begin position="12"/>
        <end position="33"/>
    </location>
</feature>
<proteinExistence type="inferred from homology"/>
<comment type="subcellular location">
    <subcellularLocation>
        <location evidence="1">Cell membrane</location>
        <topology evidence="1">Multi-pass membrane protein</topology>
    </subcellularLocation>
</comment>
<gene>
    <name evidence="10" type="ORF">C5L14_19800</name>
</gene>
<dbReference type="GO" id="GO:0006865">
    <property type="term" value="P:amino acid transport"/>
    <property type="evidence" value="ECO:0007669"/>
    <property type="project" value="UniProtKB-KW"/>
</dbReference>
<evidence type="ECO:0000256" key="5">
    <source>
        <dbReference type="ARBA" id="ARBA00022970"/>
    </source>
</evidence>
<evidence type="ECO:0000256" key="7">
    <source>
        <dbReference type="ARBA" id="ARBA00023136"/>
    </source>
</evidence>
<dbReference type="RefSeq" id="WP_105863795.1">
    <property type="nucleotide sequence ID" value="NZ_PUEJ01000007.1"/>
</dbReference>
<comment type="caution">
    <text evidence="10">The sequence shown here is derived from an EMBL/GenBank/DDBJ whole genome shotgun (WGS) entry which is preliminary data.</text>
</comment>
<feature type="transmembrane region" description="Helical" evidence="9">
    <location>
        <begin position="274"/>
        <end position="291"/>
    </location>
</feature>
<keyword evidence="5" id="KW-0029">Amino-acid transport</keyword>
<feature type="transmembrane region" description="Helical" evidence="9">
    <location>
        <begin position="71"/>
        <end position="93"/>
    </location>
</feature>
<dbReference type="EMBL" id="PUEJ01000007">
    <property type="protein sequence ID" value="PRH85799.1"/>
    <property type="molecule type" value="Genomic_DNA"/>
</dbReference>
<evidence type="ECO:0000256" key="4">
    <source>
        <dbReference type="ARBA" id="ARBA00022692"/>
    </source>
</evidence>